<evidence type="ECO:0000256" key="1">
    <source>
        <dbReference type="SAM" id="MobiDB-lite"/>
    </source>
</evidence>
<sequence length="104" mass="12532">MLIRINDDMPLTDREFYLFMRERVSKQELYLPLVHQEENLFKLVLNEASLPLALEQGQTYNLYVTDYLSTNKEEDEDELEDSAYDSDSEEEEEEVKRSGYQYRY</sequence>
<evidence type="ECO:0000313" key="2">
    <source>
        <dbReference type="EMBL" id="BBP92686.1"/>
    </source>
</evidence>
<evidence type="ECO:0000313" key="3">
    <source>
        <dbReference type="Proteomes" id="UP000464658"/>
    </source>
</evidence>
<feature type="compositionally biased region" description="Acidic residues" evidence="1">
    <location>
        <begin position="73"/>
        <end position="93"/>
    </location>
</feature>
<proteinExistence type="predicted"/>
<reference evidence="2 3" key="1">
    <citation type="submission" date="2019-12" db="EMBL/GenBank/DDBJ databases">
        <title>Full genome sequence of a Bacillus safensis strain isolated from commercially available natto in Indonesia.</title>
        <authorList>
            <person name="Yoshida M."/>
            <person name="Uomi M."/>
            <person name="Waturangi D."/>
            <person name="Ekaputri J.J."/>
            <person name="Setiamarga D.H.E."/>
        </authorList>
    </citation>
    <scope>NUCLEOTIDE SEQUENCE [LARGE SCALE GENOMIC DNA]</scope>
    <source>
        <strain evidence="2 3">IDN1</strain>
    </source>
</reference>
<accession>A0A5S9MM04</accession>
<protein>
    <submittedName>
        <fullName evidence="2">Uncharacterized protein</fullName>
    </submittedName>
</protein>
<feature type="region of interest" description="Disordered" evidence="1">
    <location>
        <begin position="70"/>
        <end position="104"/>
    </location>
</feature>
<name>A0A5S9MM04_BACIA</name>
<dbReference type="Proteomes" id="UP000464658">
    <property type="component" value="Chromosome"/>
</dbReference>
<dbReference type="EMBL" id="AP021906">
    <property type="protein sequence ID" value="BBP92686.1"/>
    <property type="molecule type" value="Genomic_DNA"/>
</dbReference>
<organism evidence="2 3">
    <name type="scientific">Bacillus safensis</name>
    <dbReference type="NCBI Taxonomy" id="561879"/>
    <lineage>
        <taxon>Bacteria</taxon>
        <taxon>Bacillati</taxon>
        <taxon>Bacillota</taxon>
        <taxon>Bacilli</taxon>
        <taxon>Bacillales</taxon>
        <taxon>Bacillaceae</taxon>
        <taxon>Bacillus</taxon>
    </lineage>
</organism>
<dbReference type="AlphaFoldDB" id="A0A5S9MM04"/>
<gene>
    <name evidence="2" type="ORF">BsIDN1_63040</name>
</gene>